<evidence type="ECO:0000256" key="5">
    <source>
        <dbReference type="ARBA" id="ARBA00023136"/>
    </source>
</evidence>
<accession>A0A941F3F7</accession>
<keyword evidence="8" id="KW-0732">Signal</keyword>
<evidence type="ECO:0000313" key="10">
    <source>
        <dbReference type="EMBL" id="MBR8536076.1"/>
    </source>
</evidence>
<reference evidence="10" key="2">
    <citation type="submission" date="2021-04" db="EMBL/GenBank/DDBJ databases">
        <authorList>
            <person name="Zhang T."/>
            <person name="Zhang Y."/>
            <person name="Lu D."/>
            <person name="Zuo D."/>
            <person name="Du Z."/>
        </authorList>
    </citation>
    <scope>NUCLEOTIDE SEQUENCE</scope>
    <source>
        <strain evidence="10">JR1</strain>
    </source>
</reference>
<dbReference type="NCBIfam" id="TIGR04057">
    <property type="entry name" value="SusC_RagA_signa"/>
    <property type="match status" value="1"/>
</dbReference>
<feature type="chain" id="PRO_5036776831" evidence="8">
    <location>
        <begin position="21"/>
        <end position="1031"/>
    </location>
</feature>
<keyword evidence="10" id="KW-0675">Receptor</keyword>
<dbReference type="InterPro" id="IPR037066">
    <property type="entry name" value="Plug_dom_sf"/>
</dbReference>
<evidence type="ECO:0000256" key="7">
    <source>
        <dbReference type="PROSITE-ProRule" id="PRU01360"/>
    </source>
</evidence>
<dbReference type="Pfam" id="PF13715">
    <property type="entry name" value="CarbopepD_reg_2"/>
    <property type="match status" value="1"/>
</dbReference>
<comment type="subcellular location">
    <subcellularLocation>
        <location evidence="1 7">Cell outer membrane</location>
        <topology evidence="1 7">Multi-pass membrane protein</topology>
    </subcellularLocation>
</comment>
<feature type="domain" description="TonB-dependent receptor plug" evidence="9">
    <location>
        <begin position="115"/>
        <end position="221"/>
    </location>
</feature>
<evidence type="ECO:0000256" key="4">
    <source>
        <dbReference type="ARBA" id="ARBA00022692"/>
    </source>
</evidence>
<keyword evidence="6 7" id="KW-0998">Cell outer membrane</keyword>
<evidence type="ECO:0000256" key="8">
    <source>
        <dbReference type="SAM" id="SignalP"/>
    </source>
</evidence>
<dbReference type="GO" id="GO:0009279">
    <property type="term" value="C:cell outer membrane"/>
    <property type="evidence" value="ECO:0007669"/>
    <property type="project" value="UniProtKB-SubCell"/>
</dbReference>
<dbReference type="NCBIfam" id="TIGR04056">
    <property type="entry name" value="OMP_RagA_SusC"/>
    <property type="match status" value="1"/>
</dbReference>
<keyword evidence="2 7" id="KW-0813">Transport</keyword>
<dbReference type="Pfam" id="PF07715">
    <property type="entry name" value="Plug"/>
    <property type="match status" value="1"/>
</dbReference>
<keyword evidence="5 7" id="KW-0472">Membrane</keyword>
<evidence type="ECO:0000256" key="3">
    <source>
        <dbReference type="ARBA" id="ARBA00022452"/>
    </source>
</evidence>
<dbReference type="AlphaFoldDB" id="A0A941F3F7"/>
<dbReference type="InterPro" id="IPR036942">
    <property type="entry name" value="Beta-barrel_TonB_sf"/>
</dbReference>
<feature type="signal peptide" evidence="8">
    <location>
        <begin position="1"/>
        <end position="20"/>
    </location>
</feature>
<evidence type="ECO:0000259" key="9">
    <source>
        <dbReference type="Pfam" id="PF07715"/>
    </source>
</evidence>
<protein>
    <submittedName>
        <fullName evidence="10">TonB-dependent receptor</fullName>
    </submittedName>
</protein>
<keyword evidence="3 7" id="KW-1134">Transmembrane beta strand</keyword>
<keyword evidence="11" id="KW-1185">Reference proteome</keyword>
<name>A0A941F3F7_9BACT</name>
<dbReference type="PROSITE" id="PS52016">
    <property type="entry name" value="TONB_DEPENDENT_REC_3"/>
    <property type="match status" value="1"/>
</dbReference>
<organism evidence="10 11">
    <name type="scientific">Carboxylicivirga sediminis</name>
    <dbReference type="NCBI Taxonomy" id="2006564"/>
    <lineage>
        <taxon>Bacteria</taxon>
        <taxon>Pseudomonadati</taxon>
        <taxon>Bacteroidota</taxon>
        <taxon>Bacteroidia</taxon>
        <taxon>Marinilabiliales</taxon>
        <taxon>Marinilabiliaceae</taxon>
        <taxon>Carboxylicivirga</taxon>
    </lineage>
</organism>
<comment type="caution">
    <text evidence="10">The sequence shown here is derived from an EMBL/GenBank/DDBJ whole genome shotgun (WGS) entry which is preliminary data.</text>
</comment>
<dbReference type="InterPro" id="IPR008969">
    <property type="entry name" value="CarboxyPept-like_regulatory"/>
</dbReference>
<dbReference type="Gene3D" id="2.40.170.20">
    <property type="entry name" value="TonB-dependent receptor, beta-barrel domain"/>
    <property type="match status" value="1"/>
</dbReference>
<evidence type="ECO:0000256" key="1">
    <source>
        <dbReference type="ARBA" id="ARBA00004571"/>
    </source>
</evidence>
<evidence type="ECO:0000256" key="2">
    <source>
        <dbReference type="ARBA" id="ARBA00022448"/>
    </source>
</evidence>
<dbReference type="Gene3D" id="2.170.130.10">
    <property type="entry name" value="TonB-dependent receptor, plug domain"/>
    <property type="match status" value="1"/>
</dbReference>
<dbReference type="SUPFAM" id="SSF49464">
    <property type="entry name" value="Carboxypeptidase regulatory domain-like"/>
    <property type="match status" value="1"/>
</dbReference>
<proteinExistence type="inferred from homology"/>
<evidence type="ECO:0000256" key="6">
    <source>
        <dbReference type="ARBA" id="ARBA00023237"/>
    </source>
</evidence>
<dbReference type="InterPro" id="IPR039426">
    <property type="entry name" value="TonB-dep_rcpt-like"/>
</dbReference>
<comment type="similarity">
    <text evidence="7">Belongs to the TonB-dependent receptor family.</text>
</comment>
<reference evidence="10" key="1">
    <citation type="journal article" date="2018" name="Int. J. Syst. Evol. Microbiol.">
        <title>Carboxylicivirga sediminis sp. nov., isolated from coastal sediment.</title>
        <authorList>
            <person name="Wang F.Q."/>
            <person name="Ren L.H."/>
            <person name="Zou R.J."/>
            <person name="Sun Y.Z."/>
            <person name="Liu X.J."/>
            <person name="Jiang F."/>
            <person name="Liu L.J."/>
        </authorList>
    </citation>
    <scope>NUCLEOTIDE SEQUENCE</scope>
    <source>
        <strain evidence="10">JR1</strain>
    </source>
</reference>
<dbReference type="InterPro" id="IPR012910">
    <property type="entry name" value="Plug_dom"/>
</dbReference>
<dbReference type="InterPro" id="IPR023997">
    <property type="entry name" value="TonB-dep_OMP_SusC/RagA_CS"/>
</dbReference>
<dbReference type="InterPro" id="IPR023996">
    <property type="entry name" value="TonB-dep_OMP_SusC/RagA"/>
</dbReference>
<dbReference type="Gene3D" id="2.60.40.1120">
    <property type="entry name" value="Carboxypeptidase-like, regulatory domain"/>
    <property type="match status" value="1"/>
</dbReference>
<dbReference type="SUPFAM" id="SSF56935">
    <property type="entry name" value="Porins"/>
    <property type="match status" value="1"/>
</dbReference>
<gene>
    <name evidence="10" type="ORF">KDU71_10955</name>
</gene>
<dbReference type="EMBL" id="JAGTAR010000015">
    <property type="protein sequence ID" value="MBR8536076.1"/>
    <property type="molecule type" value="Genomic_DNA"/>
</dbReference>
<dbReference type="RefSeq" id="WP_212190753.1">
    <property type="nucleotide sequence ID" value="NZ_JAGTAR010000015.1"/>
</dbReference>
<dbReference type="Proteomes" id="UP000679220">
    <property type="component" value="Unassembled WGS sequence"/>
</dbReference>
<sequence length="1031" mass="112619">MNKLISVIVLHLLLISPMFAQELTLEGTVVDKTGIGLPGVNVVVDGTQIGTVTNLDGYYSLQIPSRDVTLVYSFIGMNTVKEEVNGRTRIDVILSDDSQKLEDVMVVAYGTTTKEAYTGAAQVVDKEMMENRPVTSFEKSLQGTTAGLQVTSSSGQPGAQATVVIRGIGSLNASSTPLYVIDGVPMAGGLNDINPNDIENLTVLKDAAAASLYGSRAANGVIIITTKKGKAGQTRISFNSQVGISSRISDGYKLMNSSQIYEQSWMGLYNWGLLYGEHENGDPFNRQDAIDYAHGSVKETVGFNPFGVDNPLDDNGQVIPGTKVLTDTDWRDEVYKTGVIQNYNLNVAGGTENTNIFFSLGYYNDSGTTLSSDFTRYTSKINVNHKVNSYISTGISNNLTYSETNAPPGGSGFANPVRSAEVINAASPVYNNDGTYNWDNKAIRDFNPVGLSELDIYRYNDVRGILNAYINVNLLPSLSFRSTGGVDYANSKGLNYLNPYHGDGAGVEGRSSMSRSDNMILSVSNIFNWTKSGADSNFEVLTGQELTTGKSTFLSAEATKFPIPGFPDLSWGAKPEQPSSGPSEWKLLSYLGQAKYNYGGRYYFSASLRGDASTRFGEDNKWGLFYSVGASWRLSEESWMQDIAWLNNLKLRGSYGTSGNSSIGNYASLGLYGSGANYGGFPGIAFVQPENNDIAWESIASFNIGFESRLFNRLDVNMEYYQRDSDGLLFGKPLSASKGFSGIITNLGAMVNKGLEATLDYDAIRTSNFKYAVSFNITSNKNEILNLVNDRILSGSKLLEPGASLHQFYLQEWAGVNPDTGQPMWFVNADSDDKAGNVIPESAYLDPHGSGRQVTSSYSDAERVRKGTALPDFYGGLTNNFSYKNFDFSFYFYYSLGNQIYNDDYATNMHDGSQPGINLAADALDAWTPNNRYTNVPRYVAYSQDEGNQMSTRFLEDASYLRLKNITLGYTLPQAWTERFHLQGLRAFVSGENLFTLTKFKGFDPEAALNGRLGNAIPGVKVVTVGLKIDL</sequence>
<keyword evidence="4 7" id="KW-0812">Transmembrane</keyword>
<evidence type="ECO:0000313" key="11">
    <source>
        <dbReference type="Proteomes" id="UP000679220"/>
    </source>
</evidence>